<organism evidence="1 2">
    <name type="scientific">Schistosoma margrebowiei</name>
    <dbReference type="NCBI Taxonomy" id="48269"/>
    <lineage>
        <taxon>Eukaryota</taxon>
        <taxon>Metazoa</taxon>
        <taxon>Spiralia</taxon>
        <taxon>Lophotrochozoa</taxon>
        <taxon>Platyhelminthes</taxon>
        <taxon>Trematoda</taxon>
        <taxon>Digenea</taxon>
        <taxon>Strigeidida</taxon>
        <taxon>Schistosomatoidea</taxon>
        <taxon>Schistosomatidae</taxon>
        <taxon>Schistosoma</taxon>
    </lineage>
</organism>
<gene>
    <name evidence="1" type="ORF">SMRZ_LOCUS25896</name>
</gene>
<dbReference type="EMBL" id="UZAI01022005">
    <property type="protein sequence ID" value="VDP57074.1"/>
    <property type="molecule type" value="Genomic_DNA"/>
</dbReference>
<evidence type="ECO:0000313" key="1">
    <source>
        <dbReference type="EMBL" id="VDP57074.1"/>
    </source>
</evidence>
<sequence>METLTSEGKHGIQRTAQSQLDDLNFTDDLALPSHTHQQMQIRKTSVTKASSTVGSNIHKRKVTFLNTTQRIPTQPYLMNKL</sequence>
<accession>A0A183NC71</accession>
<dbReference type="Proteomes" id="UP000277204">
    <property type="component" value="Unassembled WGS sequence"/>
</dbReference>
<name>A0A183NC71_9TREM</name>
<protein>
    <submittedName>
        <fullName evidence="1">Uncharacterized protein</fullName>
    </submittedName>
</protein>
<keyword evidence="2" id="KW-1185">Reference proteome</keyword>
<evidence type="ECO:0000313" key="2">
    <source>
        <dbReference type="Proteomes" id="UP000277204"/>
    </source>
</evidence>
<reference evidence="1 2" key="1">
    <citation type="submission" date="2018-11" db="EMBL/GenBank/DDBJ databases">
        <authorList>
            <consortium name="Pathogen Informatics"/>
        </authorList>
    </citation>
    <scope>NUCLEOTIDE SEQUENCE [LARGE SCALE GENOMIC DNA]</scope>
    <source>
        <strain evidence="1 2">Zambia</strain>
    </source>
</reference>
<dbReference type="AlphaFoldDB" id="A0A183NC71"/>
<proteinExistence type="predicted"/>